<evidence type="ECO:0000313" key="6">
    <source>
        <dbReference type="Proteomes" id="UP000007813"/>
    </source>
</evidence>
<dbReference type="PANTHER" id="PTHR43413">
    <property type="entry name" value="TRANSCRIPTIONAL REGULATOR, ASNC FAMILY"/>
    <property type="match status" value="1"/>
</dbReference>
<name>J3ETH6_9EURY</name>
<dbReference type="PANTHER" id="PTHR43413:SF4">
    <property type="entry name" value="HTH-TYPE TRANSCRIPTIONAL REGULATOR LYSM"/>
    <property type="match status" value="1"/>
</dbReference>
<dbReference type="InterPro" id="IPR036388">
    <property type="entry name" value="WH-like_DNA-bd_sf"/>
</dbReference>
<keyword evidence="1" id="KW-0805">Transcription regulation</keyword>
<dbReference type="InterPro" id="IPR050684">
    <property type="entry name" value="HTH-Siroheme_Decarb"/>
</dbReference>
<evidence type="ECO:0000256" key="3">
    <source>
        <dbReference type="ARBA" id="ARBA00023163"/>
    </source>
</evidence>
<dbReference type="InterPro" id="IPR036390">
    <property type="entry name" value="WH_DNA-bd_sf"/>
</dbReference>
<proteinExistence type="predicted"/>
<feature type="domain" description="HTH asnC-type" evidence="4">
    <location>
        <begin position="4"/>
        <end position="68"/>
    </location>
</feature>
<keyword evidence="3" id="KW-0804">Transcription</keyword>
<dbReference type="InterPro" id="IPR011991">
    <property type="entry name" value="ArsR-like_HTH"/>
</dbReference>
<keyword evidence="2" id="KW-0238">DNA-binding</keyword>
<dbReference type="InterPro" id="IPR019888">
    <property type="entry name" value="Tscrpt_reg_AsnC-like"/>
</dbReference>
<dbReference type="InterPro" id="IPR011017">
    <property type="entry name" value="TRASH_dom"/>
</dbReference>
<dbReference type="RefSeq" id="WP_009367589.1">
    <property type="nucleotide sequence ID" value="NZ_ALJD01000013.1"/>
</dbReference>
<sequence length="199" mass="22421">MGTLDDIDMQILQLLVEDSQQTYGEIGEQVDLSPPAVSNRISRLRERGVIRRFTVDVDRSMLTEANATLLEIQVRPDDIDSVVDALRELHKVECLIQTFDARVTALVHLSGTELREYVGDALEGHTLLSYEVQNVAEVDWNPQLGTTGFEVTCAECKKSIHGEEVTIETDERTYYLCCSSCESLFRDRYERLSQASDGS</sequence>
<dbReference type="PRINTS" id="PR00033">
    <property type="entry name" value="HTHASNC"/>
</dbReference>
<gene>
    <name evidence="5" type="ORF">HSB1_41400</name>
</gene>
<dbReference type="Pfam" id="PF13412">
    <property type="entry name" value="HTH_24"/>
    <property type="match status" value="1"/>
</dbReference>
<evidence type="ECO:0000259" key="4">
    <source>
        <dbReference type="PROSITE" id="PS50956"/>
    </source>
</evidence>
<evidence type="ECO:0000313" key="5">
    <source>
        <dbReference type="EMBL" id="EJN57452.1"/>
    </source>
</evidence>
<dbReference type="OrthoDB" id="33200at2157"/>
<dbReference type="Proteomes" id="UP000007813">
    <property type="component" value="Unassembled WGS sequence"/>
</dbReference>
<dbReference type="CDD" id="cd00090">
    <property type="entry name" value="HTH_ARSR"/>
    <property type="match status" value="1"/>
</dbReference>
<reference evidence="5 6" key="1">
    <citation type="journal article" date="2012" name="J. Bacteriol.">
        <title>Draft Genome Sequence of the Extremely Halophilic Archaeon Halogranum salarium B-1T.</title>
        <authorList>
            <person name="Kim K.K."/>
            <person name="Lee K.C."/>
            <person name="Lee J.S."/>
        </authorList>
    </citation>
    <scope>NUCLEOTIDE SEQUENCE [LARGE SCALE GENOMIC DNA]</scope>
    <source>
        <strain evidence="5 6">B-1</strain>
    </source>
</reference>
<dbReference type="InterPro" id="IPR000485">
    <property type="entry name" value="AsnC-type_HTH_dom"/>
</dbReference>
<accession>J3ETH6</accession>
<evidence type="ECO:0000256" key="2">
    <source>
        <dbReference type="ARBA" id="ARBA00023125"/>
    </source>
</evidence>
<dbReference type="InterPro" id="IPR056526">
    <property type="entry name" value="TRASH_HVO_1752"/>
</dbReference>
<protein>
    <recommendedName>
        <fullName evidence="4">HTH asnC-type domain-containing protein</fullName>
    </recommendedName>
</protein>
<comment type="caution">
    <text evidence="5">The sequence shown here is derived from an EMBL/GenBank/DDBJ whole genome shotgun (WGS) entry which is preliminary data.</text>
</comment>
<dbReference type="EMBL" id="ALJD01000013">
    <property type="protein sequence ID" value="EJN57452.1"/>
    <property type="molecule type" value="Genomic_DNA"/>
</dbReference>
<dbReference type="PROSITE" id="PS50956">
    <property type="entry name" value="HTH_ASNC_2"/>
    <property type="match status" value="1"/>
</dbReference>
<dbReference type="SMART" id="SM00746">
    <property type="entry name" value="TRASH"/>
    <property type="match status" value="1"/>
</dbReference>
<dbReference type="Gene3D" id="1.10.10.10">
    <property type="entry name" value="Winged helix-like DNA-binding domain superfamily/Winged helix DNA-binding domain"/>
    <property type="match status" value="1"/>
</dbReference>
<organism evidence="5 6">
    <name type="scientific">Halogranum salarium B-1</name>
    <dbReference type="NCBI Taxonomy" id="1210908"/>
    <lineage>
        <taxon>Archaea</taxon>
        <taxon>Methanobacteriati</taxon>
        <taxon>Methanobacteriota</taxon>
        <taxon>Stenosarchaea group</taxon>
        <taxon>Halobacteria</taxon>
        <taxon>Halobacteriales</taxon>
        <taxon>Haloferacaceae</taxon>
    </lineage>
</organism>
<dbReference type="eggNOG" id="arCOG01585">
    <property type="taxonomic scope" value="Archaea"/>
</dbReference>
<dbReference type="SMART" id="SM00344">
    <property type="entry name" value="HTH_ASNC"/>
    <property type="match status" value="1"/>
</dbReference>
<dbReference type="Pfam" id="PF24273">
    <property type="entry name" value="TRASH_HVO_1752_C"/>
    <property type="match status" value="1"/>
</dbReference>
<dbReference type="AlphaFoldDB" id="J3ETH6"/>
<dbReference type="GO" id="GO:0043565">
    <property type="term" value="F:sequence-specific DNA binding"/>
    <property type="evidence" value="ECO:0007669"/>
    <property type="project" value="InterPro"/>
</dbReference>
<dbReference type="SUPFAM" id="SSF46785">
    <property type="entry name" value="Winged helix' DNA-binding domain"/>
    <property type="match status" value="1"/>
</dbReference>
<evidence type="ECO:0000256" key="1">
    <source>
        <dbReference type="ARBA" id="ARBA00023015"/>
    </source>
</evidence>